<protein>
    <submittedName>
        <fullName evidence="2">Uncharacterized protein</fullName>
    </submittedName>
</protein>
<accession>A0A9W4GYW1</accession>
<organism evidence="2 3">
    <name type="scientific">Actinacidiphila bryophytorum</name>
    <dbReference type="NCBI Taxonomy" id="1436133"/>
    <lineage>
        <taxon>Bacteria</taxon>
        <taxon>Bacillati</taxon>
        <taxon>Actinomycetota</taxon>
        <taxon>Actinomycetes</taxon>
        <taxon>Kitasatosporales</taxon>
        <taxon>Streptomycetaceae</taxon>
        <taxon>Actinacidiphila</taxon>
    </lineage>
</organism>
<keyword evidence="3" id="KW-1185">Reference proteome</keyword>
<evidence type="ECO:0000256" key="1">
    <source>
        <dbReference type="SAM" id="MobiDB-lite"/>
    </source>
</evidence>
<evidence type="ECO:0000313" key="3">
    <source>
        <dbReference type="Proteomes" id="UP001153328"/>
    </source>
</evidence>
<gene>
    <name evidence="2" type="ORF">SBRY_120082</name>
</gene>
<feature type="region of interest" description="Disordered" evidence="1">
    <location>
        <begin position="1"/>
        <end position="42"/>
    </location>
</feature>
<dbReference type="AlphaFoldDB" id="A0A9W4GYW1"/>
<dbReference type="EMBL" id="CAJVAX010000004">
    <property type="protein sequence ID" value="CAG7617898.1"/>
    <property type="molecule type" value="Genomic_DNA"/>
</dbReference>
<comment type="caution">
    <text evidence="2">The sequence shown here is derived from an EMBL/GenBank/DDBJ whole genome shotgun (WGS) entry which is preliminary data.</text>
</comment>
<feature type="compositionally biased region" description="Gly residues" evidence="1">
    <location>
        <begin position="80"/>
        <end position="92"/>
    </location>
</feature>
<feature type="compositionally biased region" description="Basic and acidic residues" evidence="1">
    <location>
        <begin position="15"/>
        <end position="42"/>
    </location>
</feature>
<feature type="region of interest" description="Disordered" evidence="1">
    <location>
        <begin position="79"/>
        <end position="99"/>
    </location>
</feature>
<dbReference type="Proteomes" id="UP001153328">
    <property type="component" value="Unassembled WGS sequence"/>
</dbReference>
<evidence type="ECO:0000313" key="2">
    <source>
        <dbReference type="EMBL" id="CAG7617898.1"/>
    </source>
</evidence>
<reference evidence="2" key="1">
    <citation type="submission" date="2021-06" db="EMBL/GenBank/DDBJ databases">
        <authorList>
            <person name="Arsene-Ploetze F."/>
        </authorList>
    </citation>
    <scope>NUCLEOTIDE SEQUENCE</scope>
    <source>
        <strain evidence="2">SBRY1</strain>
    </source>
</reference>
<name>A0A9W4GYW1_9ACTN</name>
<proteinExistence type="predicted"/>
<feature type="compositionally biased region" description="Low complexity" evidence="1">
    <location>
        <begin position="1"/>
        <end position="14"/>
    </location>
</feature>
<sequence>MRRPPRGLLRLGLVGEDRRGRAGRHLDVGEGGRADDREDPPVLLGHRAEGRRVRLSRLHGRTGRRGLGVLRRARADVPGRGIGHAVGAGLPRGPGEAEQRMLGRRRRPQEVGEAHAVHQRLRGLDVRLGHLLHQGGRRPGAVTAP</sequence>